<keyword evidence="4" id="KW-1185">Reference proteome</keyword>
<evidence type="ECO:0000313" key="4">
    <source>
        <dbReference type="Proteomes" id="UP000585474"/>
    </source>
</evidence>
<feature type="compositionally biased region" description="Acidic residues" evidence="2">
    <location>
        <begin position="105"/>
        <end position="115"/>
    </location>
</feature>
<protein>
    <submittedName>
        <fullName evidence="3">Uncharacterized protein</fullName>
    </submittedName>
</protein>
<evidence type="ECO:0000256" key="2">
    <source>
        <dbReference type="SAM" id="MobiDB-lite"/>
    </source>
</evidence>
<comment type="caution">
    <text evidence="3">The sequence shown here is derived from an EMBL/GenBank/DDBJ whole genome shotgun (WGS) entry which is preliminary data.</text>
</comment>
<keyword evidence="1" id="KW-0175">Coiled coil</keyword>
<dbReference type="AlphaFoldDB" id="A0A7J0DTR6"/>
<organism evidence="3 4">
    <name type="scientific">Actinidia rufa</name>
    <dbReference type="NCBI Taxonomy" id="165716"/>
    <lineage>
        <taxon>Eukaryota</taxon>
        <taxon>Viridiplantae</taxon>
        <taxon>Streptophyta</taxon>
        <taxon>Embryophyta</taxon>
        <taxon>Tracheophyta</taxon>
        <taxon>Spermatophyta</taxon>
        <taxon>Magnoliopsida</taxon>
        <taxon>eudicotyledons</taxon>
        <taxon>Gunneridae</taxon>
        <taxon>Pentapetalae</taxon>
        <taxon>asterids</taxon>
        <taxon>Ericales</taxon>
        <taxon>Actinidiaceae</taxon>
        <taxon>Actinidia</taxon>
    </lineage>
</organism>
<gene>
    <name evidence="3" type="ORF">Acr_00g0078040</name>
</gene>
<proteinExistence type="predicted"/>
<accession>A0A7J0DTR6</accession>
<sequence>MSSFGFWEAVNYKLGMMASSLSKDFNELFRNRSEKCKEAIQALNNRRVPRKVTDLLKYKPIYRHIIPHRAEQLAKLDEGATLARDLDLNKGNTSSLSSFMSSDSLDSEDEEGKEPVDEDVIAYSYFEDRSLDISSGKDSQPTPSPVLALTSPSKVELSLSEEPLLDKHKGRQLIGVMIPKDIADLAEEGLKEISDLLVMQQSKKKVNNLESVLKQSKLALAATEQLKLELAVVKEARDASYATATQTQNKSVTVGAQRDKALQDLTELQAVAELCPEIYLEGWLAYLTDLGIPVDNPTWTKTTPEVELLDFPKPLSPLILPSFNEDEYMNQPTE</sequence>
<evidence type="ECO:0000313" key="3">
    <source>
        <dbReference type="EMBL" id="GFS42087.1"/>
    </source>
</evidence>
<feature type="region of interest" description="Disordered" evidence="2">
    <location>
        <begin position="96"/>
        <end position="115"/>
    </location>
</feature>
<feature type="coiled-coil region" evidence="1">
    <location>
        <begin position="199"/>
        <end position="226"/>
    </location>
</feature>
<reference evidence="4" key="1">
    <citation type="submission" date="2019-07" db="EMBL/GenBank/DDBJ databases">
        <title>De Novo Assembly of kiwifruit Actinidia rufa.</title>
        <authorList>
            <person name="Sugita-Konishi S."/>
            <person name="Sato K."/>
            <person name="Mori E."/>
            <person name="Abe Y."/>
            <person name="Kisaki G."/>
            <person name="Hamano K."/>
            <person name="Suezawa K."/>
            <person name="Otani M."/>
            <person name="Fukuda T."/>
            <person name="Manabe T."/>
            <person name="Gomi K."/>
            <person name="Tabuchi M."/>
            <person name="Akimitsu K."/>
            <person name="Kataoka I."/>
        </authorList>
    </citation>
    <scope>NUCLEOTIDE SEQUENCE [LARGE SCALE GENOMIC DNA]</scope>
    <source>
        <strain evidence="4">cv. Fuchu</strain>
    </source>
</reference>
<dbReference type="Proteomes" id="UP000585474">
    <property type="component" value="Unassembled WGS sequence"/>
</dbReference>
<dbReference type="EMBL" id="BJWL01000392">
    <property type="protein sequence ID" value="GFS42087.1"/>
    <property type="molecule type" value="Genomic_DNA"/>
</dbReference>
<evidence type="ECO:0000256" key="1">
    <source>
        <dbReference type="SAM" id="Coils"/>
    </source>
</evidence>
<name>A0A7J0DTR6_9ERIC</name>